<dbReference type="Gene3D" id="1.10.287.950">
    <property type="entry name" value="Methyl-accepting chemotaxis protein"/>
    <property type="match status" value="1"/>
</dbReference>
<dbReference type="GO" id="GO:0007165">
    <property type="term" value="P:signal transduction"/>
    <property type="evidence" value="ECO:0007669"/>
    <property type="project" value="UniProtKB-KW"/>
</dbReference>
<dbReference type="PANTHER" id="PTHR32089:SF112">
    <property type="entry name" value="LYSOZYME-LIKE PROTEIN-RELATED"/>
    <property type="match status" value="1"/>
</dbReference>
<dbReference type="PROSITE" id="PS50111">
    <property type="entry name" value="CHEMOTAXIS_TRANSDUC_2"/>
    <property type="match status" value="1"/>
</dbReference>
<evidence type="ECO:0000313" key="8">
    <source>
        <dbReference type="EMBL" id="SDN12176.1"/>
    </source>
</evidence>
<evidence type="ECO:0000256" key="3">
    <source>
        <dbReference type="PROSITE-ProRule" id="PRU00284"/>
    </source>
</evidence>
<evidence type="ECO:0000256" key="5">
    <source>
        <dbReference type="SAM" id="Phobius"/>
    </source>
</evidence>
<dbReference type="Proteomes" id="UP000187651">
    <property type="component" value="Unassembled WGS sequence"/>
</dbReference>
<keyword evidence="1 3" id="KW-0807">Transducer</keyword>
<feature type="domain" description="Methyl-accepting transducer" evidence="6">
    <location>
        <begin position="377"/>
        <end position="641"/>
    </location>
</feature>
<dbReference type="CDD" id="cd18773">
    <property type="entry name" value="PDC1_HK_sensor"/>
    <property type="match status" value="1"/>
</dbReference>
<feature type="transmembrane region" description="Helical" evidence="5">
    <location>
        <begin position="20"/>
        <end position="43"/>
    </location>
</feature>
<evidence type="ECO:0000256" key="2">
    <source>
        <dbReference type="ARBA" id="ARBA00029447"/>
    </source>
</evidence>
<feature type="domain" description="HAMP" evidence="7">
    <location>
        <begin position="320"/>
        <end position="372"/>
    </location>
</feature>
<dbReference type="PROSITE" id="PS50885">
    <property type="entry name" value="HAMP"/>
    <property type="match status" value="1"/>
</dbReference>
<evidence type="ECO:0000259" key="6">
    <source>
        <dbReference type="PROSITE" id="PS50111"/>
    </source>
</evidence>
<dbReference type="Gene3D" id="3.30.450.20">
    <property type="entry name" value="PAS domain"/>
    <property type="match status" value="2"/>
</dbReference>
<keyword evidence="5" id="KW-1133">Transmembrane helix</keyword>
<dbReference type="CDD" id="cd06225">
    <property type="entry name" value="HAMP"/>
    <property type="match status" value="1"/>
</dbReference>
<proteinExistence type="inferred from homology"/>
<evidence type="ECO:0000259" key="7">
    <source>
        <dbReference type="PROSITE" id="PS50885"/>
    </source>
</evidence>
<dbReference type="RefSeq" id="WP_074521944.1">
    <property type="nucleotide sequence ID" value="NZ_FNHZ01000006.1"/>
</dbReference>
<dbReference type="SMART" id="SM00283">
    <property type="entry name" value="MA"/>
    <property type="match status" value="1"/>
</dbReference>
<dbReference type="Pfam" id="PF00015">
    <property type="entry name" value="MCPsignal"/>
    <property type="match status" value="1"/>
</dbReference>
<organism evidence="8 9">
    <name type="scientific">Lachnospira pectinoschiza</name>
    <dbReference type="NCBI Taxonomy" id="28052"/>
    <lineage>
        <taxon>Bacteria</taxon>
        <taxon>Bacillati</taxon>
        <taxon>Bacillota</taxon>
        <taxon>Clostridia</taxon>
        <taxon>Lachnospirales</taxon>
        <taxon>Lachnospiraceae</taxon>
        <taxon>Lachnospira</taxon>
    </lineage>
</organism>
<keyword evidence="5" id="KW-0472">Membrane</keyword>
<dbReference type="GO" id="GO:0016020">
    <property type="term" value="C:membrane"/>
    <property type="evidence" value="ECO:0007669"/>
    <property type="project" value="InterPro"/>
</dbReference>
<dbReference type="PANTHER" id="PTHR32089">
    <property type="entry name" value="METHYL-ACCEPTING CHEMOTAXIS PROTEIN MCPB"/>
    <property type="match status" value="1"/>
</dbReference>
<evidence type="ECO:0000256" key="4">
    <source>
        <dbReference type="SAM" id="Coils"/>
    </source>
</evidence>
<keyword evidence="9" id="KW-1185">Reference proteome</keyword>
<evidence type="ECO:0000313" key="9">
    <source>
        <dbReference type="Proteomes" id="UP000187651"/>
    </source>
</evidence>
<name>A0A1G9YUY6_9FIRM</name>
<dbReference type="EMBL" id="FNHZ01000006">
    <property type="protein sequence ID" value="SDN12176.1"/>
    <property type="molecule type" value="Genomic_DNA"/>
</dbReference>
<reference evidence="9" key="1">
    <citation type="submission" date="2016-10" db="EMBL/GenBank/DDBJ databases">
        <authorList>
            <person name="Varghese N."/>
            <person name="Submissions S."/>
        </authorList>
    </citation>
    <scope>NUCLEOTIDE SEQUENCE [LARGE SCALE GENOMIC DNA]</scope>
    <source>
        <strain evidence="9">M83</strain>
    </source>
</reference>
<dbReference type="SUPFAM" id="SSF58104">
    <property type="entry name" value="Methyl-accepting chemotaxis protein (MCP) signaling domain"/>
    <property type="match status" value="1"/>
</dbReference>
<dbReference type="Pfam" id="PF00672">
    <property type="entry name" value="HAMP"/>
    <property type="match status" value="1"/>
</dbReference>
<keyword evidence="5" id="KW-0812">Transmembrane</keyword>
<protein>
    <submittedName>
        <fullName evidence="8">Methyl-accepting chemotaxis protein</fullName>
    </submittedName>
</protein>
<dbReference type="InterPro" id="IPR003660">
    <property type="entry name" value="HAMP_dom"/>
</dbReference>
<dbReference type="InterPro" id="IPR004089">
    <property type="entry name" value="MCPsignal_dom"/>
</dbReference>
<feature type="transmembrane region" description="Helical" evidence="5">
    <location>
        <begin position="298"/>
        <end position="318"/>
    </location>
</feature>
<dbReference type="AlphaFoldDB" id="A0A1G9YUY6"/>
<evidence type="ECO:0000256" key="1">
    <source>
        <dbReference type="ARBA" id="ARBA00023224"/>
    </source>
</evidence>
<feature type="coiled-coil region" evidence="4">
    <location>
        <begin position="406"/>
        <end position="440"/>
    </location>
</feature>
<dbReference type="OrthoDB" id="9760371at2"/>
<keyword evidence="4" id="KW-0175">Coiled coil</keyword>
<gene>
    <name evidence="8" type="ORF">SAMN05216544_1921</name>
</gene>
<dbReference type="SMART" id="SM00304">
    <property type="entry name" value="HAMP"/>
    <property type="match status" value="1"/>
</dbReference>
<comment type="similarity">
    <text evidence="2">Belongs to the methyl-accepting chemotaxis (MCP) protein family.</text>
</comment>
<accession>A0A1G9YUY6</accession>
<sequence length="678" mass="73389">MNARKETKDLGNGKKVKRSISTTLLLVVLPIVTVGILGIILFLNSQASSSMEELSKKDLQAETDANANILSAPFRMLMSKFGQYADTLETVEFADHDAIRAYIEPSVNYQPVKNTGIYIGFPDDSYIYADGRVMDSSWLPTQRDWYSFGMENDTFEVTEAYQPTDGGLCVTFARRVDLYDGTKAVMAVDVYLTELDTDVSALTPMDTGRSAVINETQLLSYADSSLNGSTIASVGSDYLTKIQKYAYNDSETDVIELENDDGDNVFLAKATITGLPWVIVSVVSEKDVLSSSVHFRNIAFILMVLVLIIIIGIILVAIRSIIAKPVGQLSDSIIAVSNGDFTTKMPESKGDEIGLISIEMTNYVDKMRDTIGDIMGRANQLLQESETSKDAANFMSKESREQSVSMNQIEEAMDGISRAVTELAQNATDLAQSIANLTDNGNETNEVMLNLVKQADIGHKDMVNVEQNMEHITESMGEMNDVVNVVKTSADKINEIVRMIDSIAEQTNLLSLNASIEAARAGEAGKGFAVVAGEIGNLASNSQDAAQDIAKIITEITGEVDKLTNKSQKNMEAIGESSDAVKKAGESFSVIISELDNAANIMQSMITLMNDVNDIASNVAAISEEQSASSEEVVATVETLVVSANDIADRSKSVSDSANTVSDSAKSINNLLDQFTIE</sequence>